<accession>A0A1X7UYC0</accession>
<name>A0A1X7UYC0_AMPQE</name>
<dbReference type="EnsemblMetazoa" id="Aqu2.1.32768_001">
    <property type="protein sequence ID" value="Aqu2.1.32768_001"/>
    <property type="gene ID" value="Aqu2.1.32768"/>
</dbReference>
<sequence length="101" mass="11461">MLKLPLRRDKHQNLHLTGLMKDHGNRQRISNGLSQTKSSLTVASAFKKPLFTEERRRLRKNFPCPGILETDAPDTQFLRLLHPERCKVRGCRPSASTGANA</sequence>
<evidence type="ECO:0000313" key="1">
    <source>
        <dbReference type="EnsemblMetazoa" id="Aqu2.1.32768_001"/>
    </source>
</evidence>
<protein>
    <submittedName>
        <fullName evidence="1">Uncharacterized protein</fullName>
    </submittedName>
</protein>
<dbReference type="AlphaFoldDB" id="A0A1X7UYC0"/>
<dbReference type="InParanoid" id="A0A1X7UYC0"/>
<reference evidence="1" key="1">
    <citation type="submission" date="2017-05" db="UniProtKB">
        <authorList>
            <consortium name="EnsemblMetazoa"/>
        </authorList>
    </citation>
    <scope>IDENTIFICATION</scope>
</reference>
<organism evidence="1">
    <name type="scientific">Amphimedon queenslandica</name>
    <name type="common">Sponge</name>
    <dbReference type="NCBI Taxonomy" id="400682"/>
    <lineage>
        <taxon>Eukaryota</taxon>
        <taxon>Metazoa</taxon>
        <taxon>Porifera</taxon>
        <taxon>Demospongiae</taxon>
        <taxon>Heteroscleromorpha</taxon>
        <taxon>Haplosclerida</taxon>
        <taxon>Niphatidae</taxon>
        <taxon>Amphimedon</taxon>
    </lineage>
</organism>
<proteinExistence type="predicted"/>